<dbReference type="InterPro" id="IPR016177">
    <property type="entry name" value="DNA-bd_dom_sf"/>
</dbReference>
<comment type="caution">
    <text evidence="9">The sequence shown here is derived from an EMBL/GenBank/DDBJ whole genome shotgun (WGS) entry which is preliminary data.</text>
</comment>
<protein>
    <recommendedName>
        <fullName evidence="8">AP2/ERF domain-containing protein</fullName>
    </recommendedName>
</protein>
<evidence type="ECO:0000313" key="9">
    <source>
        <dbReference type="EMBL" id="KAI7743422.1"/>
    </source>
</evidence>
<keyword evidence="10" id="KW-1185">Reference proteome</keyword>
<keyword evidence="2" id="KW-0611">Plant defense</keyword>
<dbReference type="GO" id="GO:0005634">
    <property type="term" value="C:nucleus"/>
    <property type="evidence" value="ECO:0007669"/>
    <property type="project" value="UniProtKB-SubCell"/>
</dbReference>
<comment type="subcellular location">
    <subcellularLocation>
        <location evidence="1">Nucleus</location>
    </subcellularLocation>
</comment>
<dbReference type="PANTHER" id="PTHR31190">
    <property type="entry name" value="DNA-BINDING DOMAIN"/>
    <property type="match status" value="1"/>
</dbReference>
<dbReference type="GO" id="GO:0003677">
    <property type="term" value="F:DNA binding"/>
    <property type="evidence" value="ECO:0007669"/>
    <property type="project" value="UniProtKB-KW"/>
</dbReference>
<dbReference type="PRINTS" id="PR00367">
    <property type="entry name" value="ETHRSPELEMNT"/>
</dbReference>
<feature type="region of interest" description="Disordered" evidence="7">
    <location>
        <begin position="32"/>
        <end position="57"/>
    </location>
</feature>
<dbReference type="GO" id="GO:0009873">
    <property type="term" value="P:ethylene-activated signaling pathway"/>
    <property type="evidence" value="ECO:0007669"/>
    <property type="project" value="InterPro"/>
</dbReference>
<sequence length="182" mass="20338">MATADEVAALQFIRQHLLDEFESNDHYISFSSSISESSSSSSSANYSDNNTTEQKHTIDLVTTSTKAVERSYRGVRQRPWGKYAAEIRDPKRRGTRVWLGTFDSAVEAAEAYDRAAFAMRGSKAILNFPLDVAVSKKNNKMGDGGFKREREDDDVVQRKRSTVETTVDDPVTPSSSWTAGWK</sequence>
<dbReference type="InterPro" id="IPR044808">
    <property type="entry name" value="ERF_plant"/>
</dbReference>
<evidence type="ECO:0000256" key="6">
    <source>
        <dbReference type="ARBA" id="ARBA00023242"/>
    </source>
</evidence>
<evidence type="ECO:0000256" key="2">
    <source>
        <dbReference type="ARBA" id="ARBA00022821"/>
    </source>
</evidence>
<feature type="region of interest" description="Disordered" evidence="7">
    <location>
        <begin position="137"/>
        <end position="182"/>
    </location>
</feature>
<keyword evidence="5" id="KW-0804">Transcription</keyword>
<organism evidence="9 10">
    <name type="scientific">Ambrosia artemisiifolia</name>
    <name type="common">Common ragweed</name>
    <dbReference type="NCBI Taxonomy" id="4212"/>
    <lineage>
        <taxon>Eukaryota</taxon>
        <taxon>Viridiplantae</taxon>
        <taxon>Streptophyta</taxon>
        <taxon>Embryophyta</taxon>
        <taxon>Tracheophyta</taxon>
        <taxon>Spermatophyta</taxon>
        <taxon>Magnoliopsida</taxon>
        <taxon>eudicotyledons</taxon>
        <taxon>Gunneridae</taxon>
        <taxon>Pentapetalae</taxon>
        <taxon>asterids</taxon>
        <taxon>campanulids</taxon>
        <taxon>Asterales</taxon>
        <taxon>Asteraceae</taxon>
        <taxon>Asteroideae</taxon>
        <taxon>Heliantheae alliance</taxon>
        <taxon>Heliantheae</taxon>
        <taxon>Ambrosia</taxon>
    </lineage>
</organism>
<dbReference type="Gene3D" id="3.30.730.10">
    <property type="entry name" value="AP2/ERF domain"/>
    <property type="match status" value="1"/>
</dbReference>
<dbReference type="InterPro" id="IPR036955">
    <property type="entry name" value="AP2/ERF_dom_sf"/>
</dbReference>
<evidence type="ECO:0000256" key="3">
    <source>
        <dbReference type="ARBA" id="ARBA00023015"/>
    </source>
</evidence>
<keyword evidence="6" id="KW-0539">Nucleus</keyword>
<dbReference type="Proteomes" id="UP001206925">
    <property type="component" value="Unassembled WGS sequence"/>
</dbReference>
<name>A0AAD5CKQ9_AMBAR</name>
<evidence type="ECO:0000256" key="7">
    <source>
        <dbReference type="SAM" id="MobiDB-lite"/>
    </source>
</evidence>
<dbReference type="SMART" id="SM00380">
    <property type="entry name" value="AP2"/>
    <property type="match status" value="1"/>
</dbReference>
<dbReference type="Pfam" id="PF00847">
    <property type="entry name" value="AP2"/>
    <property type="match status" value="1"/>
</dbReference>
<dbReference type="GO" id="GO:0006952">
    <property type="term" value="P:defense response"/>
    <property type="evidence" value="ECO:0007669"/>
    <property type="project" value="UniProtKB-KW"/>
</dbReference>
<feature type="domain" description="AP2/ERF" evidence="8">
    <location>
        <begin position="71"/>
        <end position="129"/>
    </location>
</feature>
<dbReference type="PROSITE" id="PS51032">
    <property type="entry name" value="AP2_ERF"/>
    <property type="match status" value="1"/>
</dbReference>
<accession>A0AAD5CKQ9</accession>
<evidence type="ECO:0000313" key="10">
    <source>
        <dbReference type="Proteomes" id="UP001206925"/>
    </source>
</evidence>
<dbReference type="CDD" id="cd00018">
    <property type="entry name" value="AP2"/>
    <property type="match status" value="1"/>
</dbReference>
<dbReference type="SUPFAM" id="SSF54171">
    <property type="entry name" value="DNA-binding domain"/>
    <property type="match status" value="1"/>
</dbReference>
<feature type="compositionally biased region" description="Low complexity" evidence="7">
    <location>
        <begin position="163"/>
        <end position="173"/>
    </location>
</feature>
<reference evidence="9" key="1">
    <citation type="submission" date="2022-06" db="EMBL/GenBank/DDBJ databases">
        <title>Uncovering the hologenomic basis of an extraordinary plant invasion.</title>
        <authorList>
            <person name="Bieker V.C."/>
            <person name="Martin M.D."/>
            <person name="Gilbert T."/>
            <person name="Hodgins K."/>
            <person name="Battlay P."/>
            <person name="Petersen B."/>
            <person name="Wilson J."/>
        </authorList>
    </citation>
    <scope>NUCLEOTIDE SEQUENCE</scope>
    <source>
        <strain evidence="9">AA19_3_7</strain>
        <tissue evidence="9">Leaf</tissue>
    </source>
</reference>
<dbReference type="AlphaFoldDB" id="A0AAD5CKQ9"/>
<keyword evidence="4" id="KW-0238">DNA-binding</keyword>
<dbReference type="EMBL" id="JAMZMK010007733">
    <property type="protein sequence ID" value="KAI7743422.1"/>
    <property type="molecule type" value="Genomic_DNA"/>
</dbReference>
<evidence type="ECO:0000259" key="8">
    <source>
        <dbReference type="PROSITE" id="PS51032"/>
    </source>
</evidence>
<evidence type="ECO:0000256" key="4">
    <source>
        <dbReference type="ARBA" id="ARBA00023125"/>
    </source>
</evidence>
<proteinExistence type="predicted"/>
<evidence type="ECO:0000256" key="5">
    <source>
        <dbReference type="ARBA" id="ARBA00023163"/>
    </source>
</evidence>
<gene>
    <name evidence="9" type="ORF">M8C21_011273</name>
</gene>
<dbReference type="PANTHER" id="PTHR31190:SF465">
    <property type="entry name" value="DNA-BINDING DOMAIN-CONTAINING PROTEIN-RELATED"/>
    <property type="match status" value="1"/>
</dbReference>
<dbReference type="InterPro" id="IPR001471">
    <property type="entry name" value="AP2/ERF_dom"/>
</dbReference>
<dbReference type="GO" id="GO:0003700">
    <property type="term" value="F:DNA-binding transcription factor activity"/>
    <property type="evidence" value="ECO:0007669"/>
    <property type="project" value="InterPro"/>
</dbReference>
<feature type="compositionally biased region" description="Low complexity" evidence="7">
    <location>
        <begin position="32"/>
        <end position="43"/>
    </location>
</feature>
<evidence type="ECO:0000256" key="1">
    <source>
        <dbReference type="ARBA" id="ARBA00004123"/>
    </source>
</evidence>
<keyword evidence="3" id="KW-0805">Transcription regulation</keyword>
<dbReference type="FunFam" id="3.30.730.10:FF:000001">
    <property type="entry name" value="Ethylene-responsive transcription factor 2"/>
    <property type="match status" value="1"/>
</dbReference>